<sequence>PQEKERILSQQRDVFKEHFCDLEEVIRDKGIQQRDTWNFDECGFRIGIGGSQDVITMEAFKSAETPSETNRDFVSMVETINAAGETIPPLAILKGVQIMHQHVSRELHLDPQMLLGMSESGYSNDQIALDYIKHFNKFTKPGLVGEWRLLIYDGHGSHLTHEFITYCFENKIWPYALPPHSSHVLQPLDVVVFQPYKHFHKKRVEIEVRHGTDDFNKVEFLHYIHWIRKQAFKPATIKSAFKKTGIWPLNGDIVIDRLPT</sequence>
<evidence type="ECO:0000259" key="1">
    <source>
        <dbReference type="Pfam" id="PF03184"/>
    </source>
</evidence>
<evidence type="ECO:0000313" key="2">
    <source>
        <dbReference type="EMBL" id="KAF2175480.1"/>
    </source>
</evidence>
<dbReference type="OrthoDB" id="3943683at2759"/>
<dbReference type="AlphaFoldDB" id="A0A6A6DBZ0"/>
<reference evidence="2" key="1">
    <citation type="journal article" date="2020" name="Stud. Mycol.">
        <title>101 Dothideomycetes genomes: a test case for predicting lifestyles and emergence of pathogens.</title>
        <authorList>
            <person name="Haridas S."/>
            <person name="Albert R."/>
            <person name="Binder M."/>
            <person name="Bloem J."/>
            <person name="Labutti K."/>
            <person name="Salamov A."/>
            <person name="Andreopoulos B."/>
            <person name="Baker S."/>
            <person name="Barry K."/>
            <person name="Bills G."/>
            <person name="Bluhm B."/>
            <person name="Cannon C."/>
            <person name="Castanera R."/>
            <person name="Culley D."/>
            <person name="Daum C."/>
            <person name="Ezra D."/>
            <person name="Gonzalez J."/>
            <person name="Henrissat B."/>
            <person name="Kuo A."/>
            <person name="Liang C."/>
            <person name="Lipzen A."/>
            <person name="Lutzoni F."/>
            <person name="Magnuson J."/>
            <person name="Mondo S."/>
            <person name="Nolan M."/>
            <person name="Ohm R."/>
            <person name="Pangilinan J."/>
            <person name="Park H.-J."/>
            <person name="Ramirez L."/>
            <person name="Alfaro M."/>
            <person name="Sun H."/>
            <person name="Tritt A."/>
            <person name="Yoshinaga Y."/>
            <person name="Zwiers L.-H."/>
            <person name="Turgeon B."/>
            <person name="Goodwin S."/>
            <person name="Spatafora J."/>
            <person name="Crous P."/>
            <person name="Grigoriev I."/>
        </authorList>
    </citation>
    <scope>NUCLEOTIDE SEQUENCE</scope>
    <source>
        <strain evidence="2">CBS 207.26</strain>
    </source>
</reference>
<proteinExistence type="predicted"/>
<dbReference type="PANTHER" id="PTHR19303">
    <property type="entry name" value="TRANSPOSON"/>
    <property type="match status" value="1"/>
</dbReference>
<feature type="non-terminal residue" evidence="2">
    <location>
        <position position="260"/>
    </location>
</feature>
<protein>
    <submittedName>
        <fullName evidence="2">CENP-B protein</fullName>
    </submittedName>
</protein>
<dbReference type="EMBL" id="ML994731">
    <property type="protein sequence ID" value="KAF2175480.1"/>
    <property type="molecule type" value="Genomic_DNA"/>
</dbReference>
<dbReference type="PANTHER" id="PTHR19303:SF74">
    <property type="entry name" value="POGO TRANSPOSABLE ELEMENT WITH KRAB DOMAIN"/>
    <property type="match status" value="1"/>
</dbReference>
<dbReference type="Pfam" id="PF03184">
    <property type="entry name" value="DDE_1"/>
    <property type="match status" value="1"/>
</dbReference>
<dbReference type="Proteomes" id="UP000800200">
    <property type="component" value="Unassembled WGS sequence"/>
</dbReference>
<organism evidence="2 3">
    <name type="scientific">Zopfia rhizophila CBS 207.26</name>
    <dbReference type="NCBI Taxonomy" id="1314779"/>
    <lineage>
        <taxon>Eukaryota</taxon>
        <taxon>Fungi</taxon>
        <taxon>Dikarya</taxon>
        <taxon>Ascomycota</taxon>
        <taxon>Pezizomycotina</taxon>
        <taxon>Dothideomycetes</taxon>
        <taxon>Dothideomycetes incertae sedis</taxon>
        <taxon>Zopfiaceae</taxon>
        <taxon>Zopfia</taxon>
    </lineage>
</organism>
<gene>
    <name evidence="2" type="ORF">K469DRAFT_450424</name>
</gene>
<dbReference type="GO" id="GO:0005634">
    <property type="term" value="C:nucleus"/>
    <property type="evidence" value="ECO:0007669"/>
    <property type="project" value="TreeGrafter"/>
</dbReference>
<dbReference type="GO" id="GO:0003677">
    <property type="term" value="F:DNA binding"/>
    <property type="evidence" value="ECO:0007669"/>
    <property type="project" value="TreeGrafter"/>
</dbReference>
<dbReference type="InterPro" id="IPR050863">
    <property type="entry name" value="CenT-Element_Derived"/>
</dbReference>
<dbReference type="InterPro" id="IPR004875">
    <property type="entry name" value="DDE_SF_endonuclease_dom"/>
</dbReference>
<evidence type="ECO:0000313" key="3">
    <source>
        <dbReference type="Proteomes" id="UP000800200"/>
    </source>
</evidence>
<name>A0A6A6DBZ0_9PEZI</name>
<accession>A0A6A6DBZ0</accession>
<feature type="domain" description="DDE-1" evidence="1">
    <location>
        <begin position="72"/>
        <end position="241"/>
    </location>
</feature>
<feature type="non-terminal residue" evidence="2">
    <location>
        <position position="1"/>
    </location>
</feature>
<keyword evidence="3" id="KW-1185">Reference proteome</keyword>